<dbReference type="InterPro" id="IPR045142">
    <property type="entry name" value="BCAS3-like"/>
</dbReference>
<evidence type="ECO:0000313" key="2">
    <source>
        <dbReference type="Proteomes" id="UP001642360"/>
    </source>
</evidence>
<dbReference type="PANTHER" id="PTHR13268:SF0">
    <property type="entry name" value="BCAS3 MICROTUBULE ASSOCIATED CELL MIGRATION FACTOR"/>
    <property type="match status" value="1"/>
</dbReference>
<keyword evidence="2" id="KW-1185">Reference proteome</keyword>
<proteinExistence type="predicted"/>
<accession>A0ABC8V127</accession>
<protein>
    <submittedName>
        <fullName evidence="1">Uncharacterized protein</fullName>
    </submittedName>
</protein>
<organism evidence="1 2">
    <name type="scientific">Ilex paraguariensis</name>
    <name type="common">yerba mate</name>
    <dbReference type="NCBI Taxonomy" id="185542"/>
    <lineage>
        <taxon>Eukaryota</taxon>
        <taxon>Viridiplantae</taxon>
        <taxon>Streptophyta</taxon>
        <taxon>Embryophyta</taxon>
        <taxon>Tracheophyta</taxon>
        <taxon>Spermatophyta</taxon>
        <taxon>Magnoliopsida</taxon>
        <taxon>eudicotyledons</taxon>
        <taxon>Gunneridae</taxon>
        <taxon>Pentapetalae</taxon>
        <taxon>asterids</taxon>
        <taxon>campanulids</taxon>
        <taxon>Aquifoliales</taxon>
        <taxon>Aquifoliaceae</taxon>
        <taxon>Ilex</taxon>
    </lineage>
</organism>
<evidence type="ECO:0000313" key="1">
    <source>
        <dbReference type="EMBL" id="CAK9186562.1"/>
    </source>
</evidence>
<dbReference type="EMBL" id="CAUOFW020009613">
    <property type="protein sequence ID" value="CAK9186562.1"/>
    <property type="molecule type" value="Genomic_DNA"/>
</dbReference>
<comment type="caution">
    <text evidence="1">The sequence shown here is derived from an EMBL/GenBank/DDBJ whole genome shotgun (WGS) entry which is preliminary data.</text>
</comment>
<sequence>MCFCHYYQWIAIIPSKGSCHFFALSPFGGNASLQTIVSLGKKSIPVSHCIFTMAVYFIFHPKLAIFFTSAPCYLLGVSNTATSVEGKLIFHSSSVSRGLQDVQSGVNSLEHLLVYTPSGYVIKLELLPSIEAELNESDLATRSGLYVHSQDEEFLEIIAVKDNASRYCLKTTLQAQVLMSKASGNQEFSGLLLLQVLSGTARETALAILGSKAVPSDQVALLGPQGIIEELDSKSKVPTEDLRFELVLYSTVKYGERAMRKTGHALSVDQRVTWLNCCVASKELNYYSSSCVCAILKEAFSTSILQAPYLYSVWRRKAQNFWPKLPPPEIKWQHYKVHNKKAIISLVGTTTTYGNADGSTIIASCSEGI</sequence>
<reference evidence="1 2" key="1">
    <citation type="submission" date="2024-02" db="EMBL/GenBank/DDBJ databases">
        <authorList>
            <person name="Vignale AGUSTIN F."/>
            <person name="Sosa J E."/>
            <person name="Modenutti C."/>
        </authorList>
    </citation>
    <scope>NUCLEOTIDE SEQUENCE [LARGE SCALE GENOMIC DNA]</scope>
</reference>
<dbReference type="AlphaFoldDB" id="A0ABC8V127"/>
<dbReference type="Proteomes" id="UP001642360">
    <property type="component" value="Unassembled WGS sequence"/>
</dbReference>
<dbReference type="PANTHER" id="PTHR13268">
    <property type="entry name" value="BREAST CARCINOMA AMPLIFIED SEQUENCE 3"/>
    <property type="match status" value="1"/>
</dbReference>
<gene>
    <name evidence="1" type="ORF">ILEXP_LOCUS57056</name>
</gene>
<name>A0ABC8V127_9AQUA</name>